<feature type="region of interest" description="Disordered" evidence="1">
    <location>
        <begin position="613"/>
        <end position="650"/>
    </location>
</feature>
<evidence type="ECO:0000313" key="4">
    <source>
        <dbReference type="Proteomes" id="UP001642501"/>
    </source>
</evidence>
<evidence type="ECO:0000313" key="3">
    <source>
        <dbReference type="EMBL" id="CAK7274572.1"/>
    </source>
</evidence>
<organism evidence="3 4">
    <name type="scientific">Sporothrix epigloea</name>
    <dbReference type="NCBI Taxonomy" id="1892477"/>
    <lineage>
        <taxon>Eukaryota</taxon>
        <taxon>Fungi</taxon>
        <taxon>Dikarya</taxon>
        <taxon>Ascomycota</taxon>
        <taxon>Pezizomycotina</taxon>
        <taxon>Sordariomycetes</taxon>
        <taxon>Sordariomycetidae</taxon>
        <taxon>Ophiostomatales</taxon>
        <taxon>Ophiostomataceae</taxon>
        <taxon>Sporothrix</taxon>
    </lineage>
</organism>
<evidence type="ECO:0008006" key="5">
    <source>
        <dbReference type="Google" id="ProtNLM"/>
    </source>
</evidence>
<dbReference type="Proteomes" id="UP001642501">
    <property type="component" value="Unassembled WGS sequence"/>
</dbReference>
<reference evidence="3 4" key="1">
    <citation type="submission" date="2024-01" db="EMBL/GenBank/DDBJ databases">
        <authorList>
            <person name="Allen C."/>
            <person name="Tagirdzhanova G."/>
        </authorList>
    </citation>
    <scope>NUCLEOTIDE SEQUENCE [LARGE SCALE GENOMIC DNA]</scope>
    <source>
        <strain evidence="3 4">CBS 573.63</strain>
    </source>
</reference>
<comment type="caution">
    <text evidence="3">The sequence shown here is derived from an EMBL/GenBank/DDBJ whole genome shotgun (WGS) entry which is preliminary data.</text>
</comment>
<feature type="compositionally biased region" description="Polar residues" evidence="1">
    <location>
        <begin position="624"/>
        <end position="644"/>
    </location>
</feature>
<evidence type="ECO:0000256" key="1">
    <source>
        <dbReference type="SAM" id="MobiDB-lite"/>
    </source>
</evidence>
<accession>A0ABP0E549</accession>
<name>A0ABP0E549_9PEZI</name>
<protein>
    <recommendedName>
        <fullName evidence="5">Ubiquitin-like domain-containing protein</fullName>
    </recommendedName>
</protein>
<dbReference type="InterPro" id="IPR029071">
    <property type="entry name" value="Ubiquitin-like_domsf"/>
</dbReference>
<feature type="transmembrane region" description="Helical" evidence="2">
    <location>
        <begin position="559"/>
        <end position="580"/>
    </location>
</feature>
<feature type="transmembrane region" description="Helical" evidence="2">
    <location>
        <begin position="535"/>
        <end position="552"/>
    </location>
</feature>
<dbReference type="SUPFAM" id="SSF54236">
    <property type="entry name" value="Ubiquitin-like"/>
    <property type="match status" value="1"/>
</dbReference>
<keyword evidence="2" id="KW-0812">Transmembrane</keyword>
<sequence>MENLVAHDAYGDLTVSLRLISPSLGLSELPDLTDLSVHTTVGQVKHMIEDVLTERNRSPFGMRVIYRGRVLDIDAKTLAEVFGIDTIQRARLQVLHLVLRNGGTEPLAETAAEAAQPPGLAQNPFATLRAPTLSPTASEFAIDDEEAAPPTPHPFNVSLEDMPASARQRFYEMYQEQQFRQQLRTASHEEQQQYIRQQWRQHASTPCIPREPSYLVDFIDPNLPNAAQEEAEELAFQQLRHIHYMQQQTFDRQPPPGSGQSVESQRQRLLSYQYLEEGQLRGTVEKRRRDRLHQPEQPQAERPEQPQVRLPVQFQGQPEARTQLLPPILSQQQTNPSPYPTHGAAVLQQRHVPALHRATIHPEPHVATTTSASVGQQPVGSPNLYLLQSPTEPRAVLINSNAGTNATPFRQAVPATQHVPISQGAPSHITREEWFIQTINQQNLQIQNQHQYYQSIIRQHMRHVEVLHGLQYQQAQQNHLQQQAAVQHDGVGNAAQLHALNAHTTVGAAQQGQVPDLHQAELRPNNPGAGAVAAMWPYVWLLVRLTIFVWWFTTPTASWTRWTTVIMVAIFLFVFNTGVLDEAFNQALAPVRAHFDGFIHGPNAAGVAVQHEGVDGQAGRAAPETQNVPAPTEQPTGQAAATSETADESVHHAVAAEPDPYAAAARLVAERRRNNGRRLMSFARWLERAGIMFIASLAPGIAERHVALAEERDREERRRLQEAAEAQVHAENEAVAAAAAAAAALSEESKVPEAEIPGALQATVEDDDLADLDEQWRNEEQVQFGRVATQ</sequence>
<dbReference type="Gene3D" id="3.10.20.90">
    <property type="entry name" value="Phosphatidylinositol 3-kinase Catalytic Subunit, Chain A, domain 1"/>
    <property type="match status" value="1"/>
</dbReference>
<dbReference type="EMBL" id="CAWUOM010000173">
    <property type="protein sequence ID" value="CAK7274572.1"/>
    <property type="molecule type" value="Genomic_DNA"/>
</dbReference>
<proteinExistence type="predicted"/>
<dbReference type="CDD" id="cd17039">
    <property type="entry name" value="Ubl_ubiquitin_like"/>
    <property type="match status" value="1"/>
</dbReference>
<feature type="region of interest" description="Disordered" evidence="1">
    <location>
        <begin position="743"/>
        <end position="770"/>
    </location>
</feature>
<feature type="region of interest" description="Disordered" evidence="1">
    <location>
        <begin position="280"/>
        <end position="310"/>
    </location>
</feature>
<keyword evidence="2" id="KW-0472">Membrane</keyword>
<keyword evidence="4" id="KW-1185">Reference proteome</keyword>
<gene>
    <name evidence="3" type="ORF">SEPCBS57363_006232</name>
</gene>
<keyword evidence="2" id="KW-1133">Transmembrane helix</keyword>
<evidence type="ECO:0000256" key="2">
    <source>
        <dbReference type="SAM" id="Phobius"/>
    </source>
</evidence>